<evidence type="ECO:0000256" key="4">
    <source>
        <dbReference type="ARBA" id="ARBA00023002"/>
    </source>
</evidence>
<dbReference type="PROSITE" id="PS00059">
    <property type="entry name" value="ADH_ZINC"/>
    <property type="match status" value="1"/>
</dbReference>
<dbReference type="AlphaFoldDB" id="A0A382I430"/>
<dbReference type="Pfam" id="PF08240">
    <property type="entry name" value="ADH_N"/>
    <property type="match status" value="1"/>
</dbReference>
<gene>
    <name evidence="7" type="ORF">METZ01_LOCUS247162</name>
</gene>
<feature type="domain" description="Enoyl reductase (ER)" evidence="6">
    <location>
        <begin position="8"/>
        <end position="357"/>
    </location>
</feature>
<evidence type="ECO:0000256" key="3">
    <source>
        <dbReference type="ARBA" id="ARBA00022833"/>
    </source>
</evidence>
<dbReference type="SUPFAM" id="SSF50129">
    <property type="entry name" value="GroES-like"/>
    <property type="match status" value="2"/>
</dbReference>
<dbReference type="Gene3D" id="3.40.50.720">
    <property type="entry name" value="NAD(P)-binding Rossmann-like Domain"/>
    <property type="match status" value="1"/>
</dbReference>
<dbReference type="InterPro" id="IPR013149">
    <property type="entry name" value="ADH-like_C"/>
</dbReference>
<comment type="cofactor">
    <cofactor evidence="1">
        <name>Zn(2+)</name>
        <dbReference type="ChEBI" id="CHEBI:29105"/>
    </cofactor>
</comment>
<keyword evidence="3" id="KW-0862">Zinc</keyword>
<accession>A0A382I430</accession>
<reference evidence="7" key="1">
    <citation type="submission" date="2018-05" db="EMBL/GenBank/DDBJ databases">
        <authorList>
            <person name="Lanie J.A."/>
            <person name="Ng W.-L."/>
            <person name="Kazmierczak K.M."/>
            <person name="Andrzejewski T.M."/>
            <person name="Davidsen T.M."/>
            <person name="Wayne K.J."/>
            <person name="Tettelin H."/>
            <person name="Glass J.I."/>
            <person name="Rusch D."/>
            <person name="Podicherti R."/>
            <person name="Tsui H.-C.T."/>
            <person name="Winkler M.E."/>
        </authorList>
    </citation>
    <scope>NUCLEOTIDE SEQUENCE</scope>
</reference>
<evidence type="ECO:0000313" key="7">
    <source>
        <dbReference type="EMBL" id="SVB94308.1"/>
    </source>
</evidence>
<dbReference type="PANTHER" id="PTHR43880">
    <property type="entry name" value="ALCOHOL DEHYDROGENASE"/>
    <property type="match status" value="1"/>
</dbReference>
<proteinExistence type="predicted"/>
<dbReference type="InterPro" id="IPR020843">
    <property type="entry name" value="ER"/>
</dbReference>
<dbReference type="GO" id="GO:0008270">
    <property type="term" value="F:zinc ion binding"/>
    <property type="evidence" value="ECO:0007669"/>
    <property type="project" value="InterPro"/>
</dbReference>
<keyword evidence="4" id="KW-0560">Oxidoreductase</keyword>
<evidence type="ECO:0000256" key="1">
    <source>
        <dbReference type="ARBA" id="ARBA00001947"/>
    </source>
</evidence>
<protein>
    <recommendedName>
        <fullName evidence="6">Enoyl reductase (ER) domain-containing protein</fullName>
    </recommendedName>
</protein>
<evidence type="ECO:0000256" key="2">
    <source>
        <dbReference type="ARBA" id="ARBA00022723"/>
    </source>
</evidence>
<dbReference type="GO" id="GO:0051903">
    <property type="term" value="F:S-(hydroxymethyl)glutathione dehydrogenase [NAD(P)+] activity"/>
    <property type="evidence" value="ECO:0007669"/>
    <property type="project" value="TreeGrafter"/>
</dbReference>
<dbReference type="CDD" id="cd08279">
    <property type="entry name" value="Zn_ADH_class_III"/>
    <property type="match status" value="1"/>
</dbReference>
<dbReference type="InterPro" id="IPR036291">
    <property type="entry name" value="NAD(P)-bd_dom_sf"/>
</dbReference>
<organism evidence="7">
    <name type="scientific">marine metagenome</name>
    <dbReference type="NCBI Taxonomy" id="408172"/>
    <lineage>
        <taxon>unclassified sequences</taxon>
        <taxon>metagenomes</taxon>
        <taxon>ecological metagenomes</taxon>
    </lineage>
</organism>
<dbReference type="GO" id="GO:0046294">
    <property type="term" value="P:formaldehyde catabolic process"/>
    <property type="evidence" value="ECO:0007669"/>
    <property type="project" value="TreeGrafter"/>
</dbReference>
<dbReference type="PANTHER" id="PTHR43880:SF12">
    <property type="entry name" value="ALCOHOL DEHYDROGENASE CLASS-3"/>
    <property type="match status" value="1"/>
</dbReference>
<dbReference type="FunFam" id="3.40.50.720:FF:000003">
    <property type="entry name" value="S-(hydroxymethyl)glutathione dehydrogenase"/>
    <property type="match status" value="1"/>
</dbReference>
<dbReference type="InterPro" id="IPR013154">
    <property type="entry name" value="ADH-like_N"/>
</dbReference>
<keyword evidence="5" id="KW-0520">NAD</keyword>
<dbReference type="SMART" id="SM00829">
    <property type="entry name" value="PKS_ER"/>
    <property type="match status" value="1"/>
</dbReference>
<evidence type="ECO:0000259" key="6">
    <source>
        <dbReference type="SMART" id="SM00829"/>
    </source>
</evidence>
<dbReference type="EMBL" id="UINC01065049">
    <property type="protein sequence ID" value="SVB94308.1"/>
    <property type="molecule type" value="Genomic_DNA"/>
</dbReference>
<evidence type="ECO:0000256" key="5">
    <source>
        <dbReference type="ARBA" id="ARBA00023027"/>
    </source>
</evidence>
<dbReference type="InterPro" id="IPR011032">
    <property type="entry name" value="GroES-like_sf"/>
</dbReference>
<sequence length="360" mass="38204">MKAAVFQEANKPLTIEDVDIIDPRPGEVLVRTSCSGVCHSDLHFVDGLWQLPMSCVLGHEAAGVVEAIGEGVSYVKPGDRVIMSFKPFCGKCYYCLGGRPNLCSDPDIGMAAASRLQWKGQPILQFASVGSFAEMMVTTENGIVKIPEEMPMAEAALIGCGVMTGVGAALYTANVPGGAKVAVIGCGGIGLNIIQGCRIAGAAKIIAIDIIDSKLDMATQFGATHTINSKSTDDLVEAINEINDGEGVEYAFEAIGVPQAATEAFNITRAGGTTVVVGMHPLGSEISVPGPAFLQEKKLIGCMYGSTRFREHMPKLIDLFLQDKLDLTSLVSRRLKLEDVNEAFRSMKAGEVARSVLEFS</sequence>
<dbReference type="GO" id="GO:0005829">
    <property type="term" value="C:cytosol"/>
    <property type="evidence" value="ECO:0007669"/>
    <property type="project" value="TreeGrafter"/>
</dbReference>
<dbReference type="InterPro" id="IPR002328">
    <property type="entry name" value="ADH_Zn_CS"/>
</dbReference>
<dbReference type="Gene3D" id="3.90.180.10">
    <property type="entry name" value="Medium-chain alcohol dehydrogenases, catalytic domain"/>
    <property type="match status" value="1"/>
</dbReference>
<name>A0A382I430_9ZZZZ</name>
<dbReference type="Pfam" id="PF00107">
    <property type="entry name" value="ADH_zinc_N"/>
    <property type="match status" value="1"/>
</dbReference>
<dbReference type="SUPFAM" id="SSF51735">
    <property type="entry name" value="NAD(P)-binding Rossmann-fold domains"/>
    <property type="match status" value="1"/>
</dbReference>
<keyword evidence="2" id="KW-0479">Metal-binding</keyword>